<dbReference type="Proteomes" id="UP000781932">
    <property type="component" value="Unassembled WGS sequence"/>
</dbReference>
<dbReference type="AlphaFoldDB" id="A0A9P6I057"/>
<gene>
    <name evidence="1" type="ORF">CkaCkLH20_08593</name>
</gene>
<dbReference type="EMBL" id="JAATWM020000029">
    <property type="protein sequence ID" value="KAF9873859.1"/>
    <property type="molecule type" value="Genomic_DNA"/>
</dbReference>
<proteinExistence type="predicted"/>
<comment type="caution">
    <text evidence="1">The sequence shown here is derived from an EMBL/GenBank/DDBJ whole genome shotgun (WGS) entry which is preliminary data.</text>
</comment>
<evidence type="ECO:0000313" key="1">
    <source>
        <dbReference type="EMBL" id="KAF9873859.1"/>
    </source>
</evidence>
<name>A0A9P6I057_9PEZI</name>
<sequence>MEDCLFIEMVCRLEWRAPFATLCIEIRSLVYQELDNFDIRMKRTASSLESASKVSSRRVDVCASVQQECDDLLVTKERCRLQRVSIFTTFEMDIRSVVKQELHDINKFMLLTTRRHEWAFNDPWWGLNICPFIEKQSNKGVVPAFACHHECIAHGSLACVDVCLQREEQFNYLEMTAAGGCHERVSVFPRPRVDTCVMLNEQADNIDMT</sequence>
<protein>
    <submittedName>
        <fullName evidence="1">Uncharacterized protein</fullName>
    </submittedName>
</protein>
<evidence type="ECO:0000313" key="2">
    <source>
        <dbReference type="Proteomes" id="UP000781932"/>
    </source>
</evidence>
<dbReference type="GeneID" id="62164382"/>
<reference evidence="1" key="1">
    <citation type="submission" date="2020-03" db="EMBL/GenBank/DDBJ databases">
        <authorList>
            <person name="He L."/>
        </authorList>
    </citation>
    <scope>NUCLEOTIDE SEQUENCE</scope>
    <source>
        <strain evidence="1">CkLH20</strain>
    </source>
</reference>
<dbReference type="RefSeq" id="XP_038743320.1">
    <property type="nucleotide sequence ID" value="XM_038891308.1"/>
</dbReference>
<keyword evidence="2" id="KW-1185">Reference proteome</keyword>
<reference evidence="1" key="2">
    <citation type="submission" date="2020-11" db="EMBL/GenBank/DDBJ databases">
        <title>Whole genome sequencing of Colletotrichum sp.</title>
        <authorList>
            <person name="Li H."/>
        </authorList>
    </citation>
    <scope>NUCLEOTIDE SEQUENCE</scope>
    <source>
        <strain evidence="1">CkLH20</strain>
    </source>
</reference>
<accession>A0A9P6I057</accession>
<organism evidence="1 2">
    <name type="scientific">Colletotrichum karsti</name>
    <dbReference type="NCBI Taxonomy" id="1095194"/>
    <lineage>
        <taxon>Eukaryota</taxon>
        <taxon>Fungi</taxon>
        <taxon>Dikarya</taxon>
        <taxon>Ascomycota</taxon>
        <taxon>Pezizomycotina</taxon>
        <taxon>Sordariomycetes</taxon>
        <taxon>Hypocreomycetidae</taxon>
        <taxon>Glomerellales</taxon>
        <taxon>Glomerellaceae</taxon>
        <taxon>Colletotrichum</taxon>
        <taxon>Colletotrichum boninense species complex</taxon>
    </lineage>
</organism>